<dbReference type="CDD" id="cd05387">
    <property type="entry name" value="BY-kinase"/>
    <property type="match status" value="1"/>
</dbReference>
<dbReference type="RefSeq" id="WP_345420335.1">
    <property type="nucleotide sequence ID" value="NZ_AP031496.1"/>
</dbReference>
<sequence>MAISEIKKNSSTDDFVSNQFERAGASGSKVLGLTLVDQGKIKPSSINKILEYSQKSGLRFGESAVKMGLIKQVELDEALAAHFNYPYFSKKSNAVSKELVAAYDPFSQKGEALRTLRSQLILRWFLEGRKTLAIISPQAGSGSSYIAANLAVIWSQMGEKTLLVDADLRNGRQHEIFNVENRIGLSGALVGRGSVETVIKPVAPFRGLSLLPAGAPPPNPSELLERSELQEIMARIYEDYSVIIFDAPPMTGSNGAEFVASQCTDALVVLRKDKTPLSAAAGLIKKIRSLDAEVVGTVMTKF</sequence>
<dbReference type="InterPro" id="IPR037257">
    <property type="entry name" value="T2SS_E_N_sf"/>
</dbReference>
<dbReference type="GO" id="GO:0005886">
    <property type="term" value="C:plasma membrane"/>
    <property type="evidence" value="ECO:0007669"/>
    <property type="project" value="TreeGrafter"/>
</dbReference>
<evidence type="ECO:0000256" key="5">
    <source>
        <dbReference type="ARBA" id="ARBA00022777"/>
    </source>
</evidence>
<dbReference type="NCBIfam" id="TIGR01007">
    <property type="entry name" value="eps_fam"/>
    <property type="match status" value="1"/>
</dbReference>
<accession>A0AAV3U168</accession>
<evidence type="ECO:0000259" key="9">
    <source>
        <dbReference type="Pfam" id="PF13614"/>
    </source>
</evidence>
<keyword evidence="7" id="KW-0829">Tyrosine-protein kinase</keyword>
<dbReference type="EMBL" id="BAABLX010000009">
    <property type="protein sequence ID" value="GAA4939944.1"/>
    <property type="molecule type" value="Genomic_DNA"/>
</dbReference>
<dbReference type="Gene3D" id="3.40.50.300">
    <property type="entry name" value="P-loop containing nucleotide triphosphate hydrolases"/>
    <property type="match status" value="1"/>
</dbReference>
<dbReference type="SUPFAM" id="SSF52540">
    <property type="entry name" value="P-loop containing nucleoside triphosphate hydrolases"/>
    <property type="match status" value="1"/>
</dbReference>
<organism evidence="10 11">
    <name type="scientific">Halioxenophilus aromaticivorans</name>
    <dbReference type="NCBI Taxonomy" id="1306992"/>
    <lineage>
        <taxon>Bacteria</taxon>
        <taxon>Pseudomonadati</taxon>
        <taxon>Pseudomonadota</taxon>
        <taxon>Gammaproteobacteria</taxon>
        <taxon>Alteromonadales</taxon>
        <taxon>Alteromonadaceae</taxon>
        <taxon>Halioxenophilus</taxon>
    </lineage>
</organism>
<gene>
    <name evidence="10" type="primary">epsG</name>
    <name evidence="10" type="ORF">GCM10025791_17840</name>
</gene>
<dbReference type="SUPFAM" id="SSF160246">
    <property type="entry name" value="EspE N-terminal domain-like"/>
    <property type="match status" value="1"/>
</dbReference>
<dbReference type="Proteomes" id="UP001409585">
    <property type="component" value="Unassembled WGS sequence"/>
</dbReference>
<dbReference type="GO" id="GO:0005524">
    <property type="term" value="F:ATP binding"/>
    <property type="evidence" value="ECO:0007669"/>
    <property type="project" value="UniProtKB-KW"/>
</dbReference>
<name>A0AAV3U168_9ALTE</name>
<feature type="domain" description="AAA" evidence="9">
    <location>
        <begin position="130"/>
        <end position="287"/>
    </location>
</feature>
<keyword evidence="5 10" id="KW-0418">Kinase</keyword>
<dbReference type="Pfam" id="PF13614">
    <property type="entry name" value="AAA_31"/>
    <property type="match status" value="1"/>
</dbReference>
<evidence type="ECO:0000313" key="11">
    <source>
        <dbReference type="Proteomes" id="UP001409585"/>
    </source>
</evidence>
<keyword evidence="11" id="KW-1185">Reference proteome</keyword>
<comment type="catalytic activity">
    <reaction evidence="8">
        <text>L-tyrosyl-[protein] + ATP = O-phospho-L-tyrosyl-[protein] + ADP + H(+)</text>
        <dbReference type="Rhea" id="RHEA:10596"/>
        <dbReference type="Rhea" id="RHEA-COMP:10136"/>
        <dbReference type="Rhea" id="RHEA-COMP:20101"/>
        <dbReference type="ChEBI" id="CHEBI:15378"/>
        <dbReference type="ChEBI" id="CHEBI:30616"/>
        <dbReference type="ChEBI" id="CHEBI:46858"/>
        <dbReference type="ChEBI" id="CHEBI:61978"/>
        <dbReference type="ChEBI" id="CHEBI:456216"/>
        <dbReference type="EC" id="2.7.10.2"/>
    </reaction>
</comment>
<protein>
    <recommendedName>
        <fullName evidence="2">non-specific protein-tyrosine kinase</fullName>
        <ecNumber evidence="2">2.7.10.2</ecNumber>
    </recommendedName>
</protein>
<dbReference type="PANTHER" id="PTHR32309:SF13">
    <property type="entry name" value="FERRIC ENTEROBACTIN TRANSPORT PROTEIN FEPE"/>
    <property type="match status" value="1"/>
</dbReference>
<evidence type="ECO:0000256" key="2">
    <source>
        <dbReference type="ARBA" id="ARBA00011903"/>
    </source>
</evidence>
<proteinExistence type="inferred from homology"/>
<dbReference type="EC" id="2.7.10.2" evidence="2"/>
<dbReference type="PANTHER" id="PTHR32309">
    <property type="entry name" value="TYROSINE-PROTEIN KINASE"/>
    <property type="match status" value="1"/>
</dbReference>
<evidence type="ECO:0000256" key="1">
    <source>
        <dbReference type="ARBA" id="ARBA00007316"/>
    </source>
</evidence>
<evidence type="ECO:0000256" key="3">
    <source>
        <dbReference type="ARBA" id="ARBA00022679"/>
    </source>
</evidence>
<keyword evidence="3" id="KW-0808">Transferase</keyword>
<evidence type="ECO:0000256" key="8">
    <source>
        <dbReference type="ARBA" id="ARBA00051245"/>
    </source>
</evidence>
<keyword evidence="4" id="KW-0547">Nucleotide-binding</keyword>
<evidence type="ECO:0000256" key="7">
    <source>
        <dbReference type="ARBA" id="ARBA00023137"/>
    </source>
</evidence>
<dbReference type="InterPro" id="IPR005702">
    <property type="entry name" value="Wzc-like_C"/>
</dbReference>
<dbReference type="GO" id="GO:0004715">
    <property type="term" value="F:non-membrane spanning protein tyrosine kinase activity"/>
    <property type="evidence" value="ECO:0007669"/>
    <property type="project" value="UniProtKB-EC"/>
</dbReference>
<evidence type="ECO:0000313" key="10">
    <source>
        <dbReference type="EMBL" id="GAA4939944.1"/>
    </source>
</evidence>
<keyword evidence="6" id="KW-0067">ATP-binding</keyword>
<dbReference type="InterPro" id="IPR025669">
    <property type="entry name" value="AAA_dom"/>
</dbReference>
<reference evidence="11" key="1">
    <citation type="journal article" date="2019" name="Int. J. Syst. Evol. Microbiol.">
        <title>The Global Catalogue of Microorganisms (GCM) 10K type strain sequencing project: providing services to taxonomists for standard genome sequencing and annotation.</title>
        <authorList>
            <consortium name="The Broad Institute Genomics Platform"/>
            <consortium name="The Broad Institute Genome Sequencing Center for Infectious Disease"/>
            <person name="Wu L."/>
            <person name="Ma J."/>
        </authorList>
    </citation>
    <scope>NUCLEOTIDE SEQUENCE [LARGE SCALE GENOMIC DNA]</scope>
    <source>
        <strain evidence="11">JCM 19134</strain>
    </source>
</reference>
<evidence type="ECO:0000256" key="6">
    <source>
        <dbReference type="ARBA" id="ARBA00022840"/>
    </source>
</evidence>
<dbReference type="InterPro" id="IPR027417">
    <property type="entry name" value="P-loop_NTPase"/>
</dbReference>
<comment type="caution">
    <text evidence="10">The sequence shown here is derived from an EMBL/GenBank/DDBJ whole genome shotgun (WGS) entry which is preliminary data.</text>
</comment>
<comment type="similarity">
    <text evidence="1">Belongs to the CpsD/CapB family.</text>
</comment>
<evidence type="ECO:0000256" key="4">
    <source>
        <dbReference type="ARBA" id="ARBA00022741"/>
    </source>
</evidence>
<dbReference type="AlphaFoldDB" id="A0AAV3U168"/>
<dbReference type="InterPro" id="IPR050445">
    <property type="entry name" value="Bact_polysacc_biosynth/exp"/>
</dbReference>